<evidence type="ECO:0000313" key="1">
    <source>
        <dbReference type="EMBL" id="MDQ0204084.1"/>
    </source>
</evidence>
<name>A0ABT9Y8L5_9FIRM</name>
<reference evidence="1 2" key="1">
    <citation type="submission" date="2023-07" db="EMBL/GenBank/DDBJ databases">
        <title>Genomic Encyclopedia of Type Strains, Phase IV (KMG-IV): sequencing the most valuable type-strain genomes for metagenomic binning, comparative biology and taxonomic classification.</title>
        <authorList>
            <person name="Goeker M."/>
        </authorList>
    </citation>
    <scope>NUCLEOTIDE SEQUENCE [LARGE SCALE GENOMIC DNA]</scope>
    <source>
        <strain evidence="1 2">DSM 16980</strain>
    </source>
</reference>
<comment type="caution">
    <text evidence="1">The sequence shown here is derived from an EMBL/GenBank/DDBJ whole genome shotgun (WGS) entry which is preliminary data.</text>
</comment>
<dbReference type="EMBL" id="JAUSUE010000012">
    <property type="protein sequence ID" value="MDQ0204084.1"/>
    <property type="molecule type" value="Genomic_DNA"/>
</dbReference>
<gene>
    <name evidence="1" type="ORF">J2S01_001806</name>
</gene>
<protein>
    <submittedName>
        <fullName evidence="1">Uncharacterized protein</fullName>
    </submittedName>
</protein>
<organism evidence="1 2">
    <name type="scientific">Pectinatus haikarae</name>
    <dbReference type="NCBI Taxonomy" id="349096"/>
    <lineage>
        <taxon>Bacteria</taxon>
        <taxon>Bacillati</taxon>
        <taxon>Bacillota</taxon>
        <taxon>Negativicutes</taxon>
        <taxon>Selenomonadales</taxon>
        <taxon>Selenomonadaceae</taxon>
        <taxon>Pectinatus</taxon>
    </lineage>
</organism>
<proteinExistence type="predicted"/>
<dbReference type="RefSeq" id="WP_307224260.1">
    <property type="nucleotide sequence ID" value="NZ_CP116940.1"/>
</dbReference>
<evidence type="ECO:0000313" key="2">
    <source>
        <dbReference type="Proteomes" id="UP001239167"/>
    </source>
</evidence>
<dbReference type="Proteomes" id="UP001239167">
    <property type="component" value="Unassembled WGS sequence"/>
</dbReference>
<sequence>MKQGLAIKNVGRSIDSNPYRQAAAMRRKLTSDEFKRKMLPRLPIAYKSFIQAKFERCE</sequence>
<accession>A0ABT9Y8L5</accession>
<keyword evidence="2" id="KW-1185">Reference proteome</keyword>